<protein>
    <submittedName>
        <fullName evidence="1">Uncharacterized protein</fullName>
    </submittedName>
</protein>
<reference evidence="1" key="1">
    <citation type="journal article" date="2020" name="Fungal Divers.">
        <title>Resolving the Mortierellaceae phylogeny through synthesis of multi-gene phylogenetics and phylogenomics.</title>
        <authorList>
            <person name="Vandepol N."/>
            <person name="Liber J."/>
            <person name="Desiro A."/>
            <person name="Na H."/>
            <person name="Kennedy M."/>
            <person name="Barry K."/>
            <person name="Grigoriev I.V."/>
            <person name="Miller A.N."/>
            <person name="O'Donnell K."/>
            <person name="Stajich J.E."/>
            <person name="Bonito G."/>
        </authorList>
    </citation>
    <scope>NUCLEOTIDE SEQUENCE</scope>
    <source>
        <strain evidence="1">MES-2147</strain>
    </source>
</reference>
<evidence type="ECO:0000313" key="1">
    <source>
        <dbReference type="EMBL" id="KAF9941546.1"/>
    </source>
</evidence>
<dbReference type="OrthoDB" id="2438746at2759"/>
<organism evidence="1 2">
    <name type="scientific">Modicella reniformis</name>
    <dbReference type="NCBI Taxonomy" id="1440133"/>
    <lineage>
        <taxon>Eukaryota</taxon>
        <taxon>Fungi</taxon>
        <taxon>Fungi incertae sedis</taxon>
        <taxon>Mucoromycota</taxon>
        <taxon>Mortierellomycotina</taxon>
        <taxon>Mortierellomycetes</taxon>
        <taxon>Mortierellales</taxon>
        <taxon>Mortierellaceae</taxon>
        <taxon>Modicella</taxon>
    </lineage>
</organism>
<gene>
    <name evidence="1" type="ORF">BGZ65_002674</name>
</gene>
<accession>A0A9P6INH8</accession>
<dbReference type="Proteomes" id="UP000749646">
    <property type="component" value="Unassembled WGS sequence"/>
</dbReference>
<sequence>MAKKGVDGCVGFIDGATVPLGQPPYKGDFYYDNNRKIIFAFAGASVGVMTTTFSSTPTSGCVETCISLQGNTSLLTPPLCLHLRRQVPVVSLGMKPISTDVWRMREPVTSIALEY</sequence>
<proteinExistence type="predicted"/>
<dbReference type="AlphaFoldDB" id="A0A9P6INH8"/>
<keyword evidence="2" id="KW-1185">Reference proteome</keyword>
<name>A0A9P6INH8_9FUNG</name>
<comment type="caution">
    <text evidence="1">The sequence shown here is derived from an EMBL/GenBank/DDBJ whole genome shotgun (WGS) entry which is preliminary data.</text>
</comment>
<evidence type="ECO:0000313" key="2">
    <source>
        <dbReference type="Proteomes" id="UP000749646"/>
    </source>
</evidence>
<dbReference type="EMBL" id="JAAAHW010009403">
    <property type="protein sequence ID" value="KAF9941546.1"/>
    <property type="molecule type" value="Genomic_DNA"/>
</dbReference>